<evidence type="ECO:0000313" key="10">
    <source>
        <dbReference type="Proteomes" id="UP000017908"/>
    </source>
</evidence>
<evidence type="ECO:0000313" key="9">
    <source>
        <dbReference type="EMBL" id="CDF05993.1"/>
    </source>
</evidence>
<proteinExistence type="predicted"/>
<dbReference type="CDD" id="cd17319">
    <property type="entry name" value="MFS_ExuT_GudP_like"/>
    <property type="match status" value="1"/>
</dbReference>
<evidence type="ECO:0000256" key="6">
    <source>
        <dbReference type="ARBA" id="ARBA00023136"/>
    </source>
</evidence>
<keyword evidence="4 7" id="KW-0812">Transmembrane</keyword>
<evidence type="ECO:0000256" key="4">
    <source>
        <dbReference type="ARBA" id="ARBA00022692"/>
    </source>
</evidence>
<feature type="transmembrane region" description="Helical" evidence="7">
    <location>
        <begin position="307"/>
        <end position="330"/>
    </location>
</feature>
<feature type="transmembrane region" description="Helical" evidence="7">
    <location>
        <begin position="78"/>
        <end position="100"/>
    </location>
</feature>
<feature type="transmembrane region" description="Helical" evidence="7">
    <location>
        <begin position="233"/>
        <end position="254"/>
    </location>
</feature>
<organism evidence="9 10">
    <name type="scientific">Megasphaera elsdenii CAG:570</name>
    <dbReference type="NCBI Taxonomy" id="1263087"/>
    <lineage>
        <taxon>Bacteria</taxon>
        <taxon>Bacillati</taxon>
        <taxon>Bacillota</taxon>
        <taxon>Negativicutes</taxon>
        <taxon>Veillonellales</taxon>
        <taxon>Veillonellaceae</taxon>
        <taxon>Megasphaera</taxon>
    </lineage>
</organism>
<evidence type="ECO:0000256" key="1">
    <source>
        <dbReference type="ARBA" id="ARBA00004651"/>
    </source>
</evidence>
<dbReference type="Gene3D" id="1.20.1250.20">
    <property type="entry name" value="MFS general substrate transporter like domains"/>
    <property type="match status" value="2"/>
</dbReference>
<dbReference type="InterPro" id="IPR011701">
    <property type="entry name" value="MFS"/>
</dbReference>
<keyword evidence="3" id="KW-1003">Cell membrane</keyword>
<keyword evidence="2" id="KW-0813">Transport</keyword>
<protein>
    <submittedName>
        <fullName evidence="9">Major facilitator superfamily (MFS_1) transporter</fullName>
    </submittedName>
</protein>
<dbReference type="InterPro" id="IPR036259">
    <property type="entry name" value="MFS_trans_sf"/>
</dbReference>
<comment type="caution">
    <text evidence="9">The sequence shown here is derived from an EMBL/GenBank/DDBJ whole genome shotgun (WGS) entry which is preliminary data.</text>
</comment>
<dbReference type="PANTHER" id="PTHR11662">
    <property type="entry name" value="SOLUTE CARRIER FAMILY 17"/>
    <property type="match status" value="1"/>
</dbReference>
<dbReference type="PIRSF" id="PIRSF002808">
    <property type="entry name" value="Hexose_phosphate_transp"/>
    <property type="match status" value="1"/>
</dbReference>
<feature type="transmembrane region" description="Helical" evidence="7">
    <location>
        <begin position="369"/>
        <end position="391"/>
    </location>
</feature>
<dbReference type="PROSITE" id="PS50850">
    <property type="entry name" value="MFS"/>
    <property type="match status" value="1"/>
</dbReference>
<dbReference type="PANTHER" id="PTHR11662:SF399">
    <property type="entry name" value="FI19708P1-RELATED"/>
    <property type="match status" value="1"/>
</dbReference>
<keyword evidence="6 7" id="KW-0472">Membrane</keyword>
<feature type="transmembrane region" description="Helical" evidence="7">
    <location>
        <begin position="336"/>
        <end position="357"/>
    </location>
</feature>
<evidence type="ECO:0000259" key="8">
    <source>
        <dbReference type="PROSITE" id="PS50850"/>
    </source>
</evidence>
<sequence length="428" mass="46815">MTAERFKNMRWVIIGLCFLANAINFIDRANLAIAAPHIRAELALDPTTMGVIMSAFFWTYALCQMPAGWFIDKVGVRVSLAFAVAWWSIFTAVTGMVHTFGHMVGSRLLLGVGESAAMPSFAKAAYNWFPHKERGIACSIFDSGSRVGSALSLPLIAWIISILGWRGSFIITGIIGLIWALAWWFIYRDPEKYRDIAPAQVEALLAERGEQEIKASKNQSKVSWAALFRYRTVWGLMIGLFCLNFAIYFFITWFPSYLMETRGFSLKALGTLGMLPALLAIPGGWLGGFTSDWLLRHGHTATFSRKVCLVGGMLLSSCIALCAIVDNVYVCLALFALSYASLSFAGSNTWVIVGEIAPTQKYVASIGGIMNFAGNLAGIFITTFTGVMLTITQGSFLVPLAVAGILCILGALSYLFLVGRVEPLPLKK</sequence>
<feature type="transmembrane region" description="Helical" evidence="7">
    <location>
        <begin position="155"/>
        <end position="186"/>
    </location>
</feature>
<dbReference type="GO" id="GO:0022857">
    <property type="term" value="F:transmembrane transporter activity"/>
    <property type="evidence" value="ECO:0007669"/>
    <property type="project" value="InterPro"/>
</dbReference>
<dbReference type="InterPro" id="IPR020846">
    <property type="entry name" value="MFS_dom"/>
</dbReference>
<feature type="domain" description="Major facilitator superfamily (MFS) profile" evidence="8">
    <location>
        <begin position="13"/>
        <end position="422"/>
    </location>
</feature>
<dbReference type="Pfam" id="PF07690">
    <property type="entry name" value="MFS_1"/>
    <property type="match status" value="1"/>
</dbReference>
<name>R7N1K6_MEGEL</name>
<dbReference type="AlphaFoldDB" id="R7N1K6"/>
<dbReference type="Proteomes" id="UP000017908">
    <property type="component" value="Unassembled WGS sequence"/>
</dbReference>
<comment type="subcellular location">
    <subcellularLocation>
        <location evidence="1">Cell membrane</location>
        <topology evidence="1">Multi-pass membrane protein</topology>
    </subcellularLocation>
</comment>
<dbReference type="GO" id="GO:0005886">
    <property type="term" value="C:plasma membrane"/>
    <property type="evidence" value="ECO:0007669"/>
    <property type="project" value="UniProtKB-SubCell"/>
</dbReference>
<gene>
    <name evidence="9" type="ORF">BN715_00268</name>
</gene>
<evidence type="ECO:0000256" key="2">
    <source>
        <dbReference type="ARBA" id="ARBA00022448"/>
    </source>
</evidence>
<dbReference type="EMBL" id="CBKE010000391">
    <property type="protein sequence ID" value="CDF05993.1"/>
    <property type="molecule type" value="Genomic_DNA"/>
</dbReference>
<dbReference type="InterPro" id="IPR050382">
    <property type="entry name" value="MFS_Na/Anion_cotransporter"/>
</dbReference>
<reference evidence="9" key="1">
    <citation type="submission" date="2012-11" db="EMBL/GenBank/DDBJ databases">
        <title>Dependencies among metagenomic species, viruses, plasmids and units of genetic variation.</title>
        <authorList>
            <person name="Nielsen H.B."/>
            <person name="Almeida M."/>
            <person name="Juncker A.S."/>
            <person name="Rasmussen S."/>
            <person name="Li J."/>
            <person name="Sunagawa S."/>
            <person name="Plichta D."/>
            <person name="Gautier L."/>
            <person name="Le Chatelier E."/>
            <person name="Peletier E."/>
            <person name="Bonde I."/>
            <person name="Nielsen T."/>
            <person name="Manichanh C."/>
            <person name="Arumugam M."/>
            <person name="Batto J."/>
            <person name="Santos M.B.Q.D."/>
            <person name="Blom N."/>
            <person name="Borruel N."/>
            <person name="Burgdorf K.S."/>
            <person name="Boumezbeur F."/>
            <person name="Casellas F."/>
            <person name="Dore J."/>
            <person name="Guarner F."/>
            <person name="Hansen T."/>
            <person name="Hildebrand F."/>
            <person name="Kaas R.S."/>
            <person name="Kennedy S."/>
            <person name="Kristiansen K."/>
            <person name="Kultima J.R."/>
            <person name="Leonard P."/>
            <person name="Levenez F."/>
            <person name="Lund O."/>
            <person name="Moumen B."/>
            <person name="Le Paslier D."/>
            <person name="Pons N."/>
            <person name="Pedersen O."/>
            <person name="Prifti E."/>
            <person name="Qin J."/>
            <person name="Raes J."/>
            <person name="Tap J."/>
            <person name="Tims S."/>
            <person name="Ussery D.W."/>
            <person name="Yamada T."/>
            <person name="MetaHit consortium"/>
            <person name="Renault P."/>
            <person name="Sicheritz-Ponten T."/>
            <person name="Bork P."/>
            <person name="Wang J."/>
            <person name="Brunak S."/>
            <person name="Ehrlich S.D."/>
        </authorList>
    </citation>
    <scope>NUCLEOTIDE SEQUENCE [LARGE SCALE GENOMIC DNA]</scope>
</reference>
<evidence type="ECO:0000256" key="5">
    <source>
        <dbReference type="ARBA" id="ARBA00022989"/>
    </source>
</evidence>
<feature type="transmembrane region" description="Helical" evidence="7">
    <location>
        <begin position="50"/>
        <end position="71"/>
    </location>
</feature>
<dbReference type="InterPro" id="IPR000849">
    <property type="entry name" value="Sugar_P_transporter"/>
</dbReference>
<feature type="transmembrane region" description="Helical" evidence="7">
    <location>
        <begin position="397"/>
        <end position="418"/>
    </location>
</feature>
<feature type="transmembrane region" description="Helical" evidence="7">
    <location>
        <begin position="274"/>
        <end position="295"/>
    </location>
</feature>
<dbReference type="SUPFAM" id="SSF103473">
    <property type="entry name" value="MFS general substrate transporter"/>
    <property type="match status" value="1"/>
</dbReference>
<evidence type="ECO:0000256" key="7">
    <source>
        <dbReference type="SAM" id="Phobius"/>
    </source>
</evidence>
<accession>R7N1K6</accession>
<evidence type="ECO:0000256" key="3">
    <source>
        <dbReference type="ARBA" id="ARBA00022475"/>
    </source>
</evidence>
<keyword evidence="5 7" id="KW-1133">Transmembrane helix</keyword>